<organism evidence="8 9">
    <name type="scientific">Kribbella antibiotica</name>
    <dbReference type="NCBI Taxonomy" id="190195"/>
    <lineage>
        <taxon>Bacteria</taxon>
        <taxon>Bacillati</taxon>
        <taxon>Actinomycetota</taxon>
        <taxon>Actinomycetes</taxon>
        <taxon>Propionibacteriales</taxon>
        <taxon>Kribbellaceae</taxon>
        <taxon>Kribbella</taxon>
    </lineage>
</organism>
<dbReference type="EMBL" id="SMKX01000029">
    <property type="protein sequence ID" value="TDD59954.1"/>
    <property type="molecule type" value="Genomic_DNA"/>
</dbReference>
<reference evidence="8 9" key="1">
    <citation type="submission" date="2019-03" db="EMBL/GenBank/DDBJ databases">
        <title>Draft genome sequences of novel Actinobacteria.</title>
        <authorList>
            <person name="Sahin N."/>
            <person name="Ay H."/>
            <person name="Saygin H."/>
        </authorList>
    </citation>
    <scope>NUCLEOTIDE SEQUENCE [LARGE SCALE GENOMIC DNA]</scope>
    <source>
        <strain evidence="8 9">JCM 13523</strain>
    </source>
</reference>
<keyword evidence="9" id="KW-1185">Reference proteome</keyword>
<dbReference type="GO" id="GO:0006352">
    <property type="term" value="P:DNA-templated transcription initiation"/>
    <property type="evidence" value="ECO:0007669"/>
    <property type="project" value="InterPro"/>
</dbReference>
<dbReference type="RefSeq" id="WP_132167458.1">
    <property type="nucleotide sequence ID" value="NZ_SMKX01000029.1"/>
</dbReference>
<dbReference type="Gene3D" id="1.10.1740.10">
    <property type="match status" value="1"/>
</dbReference>
<dbReference type="InterPro" id="IPR013249">
    <property type="entry name" value="RNA_pol_sigma70_r4_t2"/>
</dbReference>
<dbReference type="InterPro" id="IPR013325">
    <property type="entry name" value="RNA_pol_sigma_r2"/>
</dbReference>
<accession>A0A4R4ZPL1</accession>
<dbReference type="InterPro" id="IPR007627">
    <property type="entry name" value="RNA_pol_sigma70_r2"/>
</dbReference>
<comment type="caution">
    <text evidence="8">The sequence shown here is derived from an EMBL/GenBank/DDBJ whole genome shotgun (WGS) entry which is preliminary data.</text>
</comment>
<dbReference type="Proteomes" id="UP000295124">
    <property type="component" value="Unassembled WGS sequence"/>
</dbReference>
<dbReference type="InterPro" id="IPR039425">
    <property type="entry name" value="RNA_pol_sigma-70-like"/>
</dbReference>
<gene>
    <name evidence="8" type="ORF">E1263_12690</name>
</gene>
<keyword evidence="2" id="KW-0805">Transcription regulation</keyword>
<sequence>MVSPLLLESAPDQATDAELVRAAQRGEVEALGLLLTRHQAPMRAVALAFHGHRPAAEDAVQEACLTALRQIGTVRDPEAIGPWLRMLVRNICRMQLRGRSAIPVDDPGVFAPPSTEADPAQVIDAHASRDWIWTAIGQLSPTLQLPVMLRYFTEATTYETIAKLCGVPVGTIRSRLSQARTKLSEALLATATQPHDDIADLTARRRQEALDILKAPYSGEMGSVLGAFWLPTVETFWPTGRHTVGYHDMIAAMDRDLTAGVRHELTSVVASRNHVVWEANLINPPDDPEHCPPSVVWVLGLESGRVSTLRLHHQPRPN</sequence>
<evidence type="ECO:0000256" key="1">
    <source>
        <dbReference type="ARBA" id="ARBA00010641"/>
    </source>
</evidence>
<dbReference type="OrthoDB" id="8611574at2"/>
<dbReference type="Pfam" id="PF04542">
    <property type="entry name" value="Sigma70_r2"/>
    <property type="match status" value="1"/>
</dbReference>
<dbReference type="GO" id="GO:0016987">
    <property type="term" value="F:sigma factor activity"/>
    <property type="evidence" value="ECO:0007669"/>
    <property type="project" value="UniProtKB-KW"/>
</dbReference>
<evidence type="ECO:0000256" key="2">
    <source>
        <dbReference type="ARBA" id="ARBA00023015"/>
    </source>
</evidence>
<dbReference type="Pfam" id="PF08281">
    <property type="entry name" value="Sigma70_r4_2"/>
    <property type="match status" value="1"/>
</dbReference>
<name>A0A4R4ZPL1_9ACTN</name>
<evidence type="ECO:0000256" key="5">
    <source>
        <dbReference type="ARBA" id="ARBA00023163"/>
    </source>
</evidence>
<evidence type="ECO:0000256" key="4">
    <source>
        <dbReference type="ARBA" id="ARBA00023125"/>
    </source>
</evidence>
<dbReference type="PANTHER" id="PTHR43133:SF8">
    <property type="entry name" value="RNA POLYMERASE SIGMA FACTOR HI_1459-RELATED"/>
    <property type="match status" value="1"/>
</dbReference>
<dbReference type="Gene3D" id="1.10.10.10">
    <property type="entry name" value="Winged helix-like DNA-binding domain superfamily/Winged helix DNA-binding domain"/>
    <property type="match status" value="1"/>
</dbReference>
<evidence type="ECO:0000313" key="9">
    <source>
        <dbReference type="Proteomes" id="UP000295124"/>
    </source>
</evidence>
<evidence type="ECO:0000313" key="8">
    <source>
        <dbReference type="EMBL" id="TDD59954.1"/>
    </source>
</evidence>
<proteinExistence type="inferred from homology"/>
<dbReference type="SUPFAM" id="SSF88659">
    <property type="entry name" value="Sigma3 and sigma4 domains of RNA polymerase sigma factors"/>
    <property type="match status" value="1"/>
</dbReference>
<dbReference type="CDD" id="cd06171">
    <property type="entry name" value="Sigma70_r4"/>
    <property type="match status" value="1"/>
</dbReference>
<feature type="domain" description="RNA polymerase sigma factor 70 region 4 type 2" evidence="7">
    <location>
        <begin position="130"/>
        <end position="183"/>
    </location>
</feature>
<comment type="similarity">
    <text evidence="1">Belongs to the sigma-70 factor family. ECF subfamily.</text>
</comment>
<keyword evidence="4" id="KW-0238">DNA-binding</keyword>
<dbReference type="InterPro" id="IPR014284">
    <property type="entry name" value="RNA_pol_sigma-70_dom"/>
</dbReference>
<evidence type="ECO:0000256" key="3">
    <source>
        <dbReference type="ARBA" id="ARBA00023082"/>
    </source>
</evidence>
<keyword evidence="5" id="KW-0804">Transcription</keyword>
<dbReference type="PANTHER" id="PTHR43133">
    <property type="entry name" value="RNA POLYMERASE ECF-TYPE SIGMA FACTO"/>
    <property type="match status" value="1"/>
</dbReference>
<dbReference type="InterPro" id="IPR036388">
    <property type="entry name" value="WH-like_DNA-bd_sf"/>
</dbReference>
<dbReference type="NCBIfam" id="TIGR02937">
    <property type="entry name" value="sigma70-ECF"/>
    <property type="match status" value="1"/>
</dbReference>
<feature type="domain" description="RNA polymerase sigma-70 region 2" evidence="6">
    <location>
        <begin position="34"/>
        <end position="100"/>
    </location>
</feature>
<evidence type="ECO:0000259" key="6">
    <source>
        <dbReference type="Pfam" id="PF04542"/>
    </source>
</evidence>
<dbReference type="GO" id="GO:0003677">
    <property type="term" value="F:DNA binding"/>
    <property type="evidence" value="ECO:0007669"/>
    <property type="project" value="UniProtKB-KW"/>
</dbReference>
<dbReference type="SUPFAM" id="SSF88946">
    <property type="entry name" value="Sigma2 domain of RNA polymerase sigma factors"/>
    <property type="match status" value="1"/>
</dbReference>
<evidence type="ECO:0000259" key="7">
    <source>
        <dbReference type="Pfam" id="PF08281"/>
    </source>
</evidence>
<protein>
    <submittedName>
        <fullName evidence="8">Sigma-70 family RNA polymerase sigma factor</fullName>
    </submittedName>
</protein>
<keyword evidence="3" id="KW-0731">Sigma factor</keyword>
<dbReference type="AlphaFoldDB" id="A0A4R4ZPL1"/>
<dbReference type="InterPro" id="IPR013324">
    <property type="entry name" value="RNA_pol_sigma_r3/r4-like"/>
</dbReference>